<dbReference type="InterPro" id="IPR001173">
    <property type="entry name" value="Glyco_trans_2-like"/>
</dbReference>
<protein>
    <submittedName>
        <fullName evidence="2">Glycosyltransferase involved in cell wall bisynthesis</fullName>
    </submittedName>
</protein>
<dbReference type="AlphaFoldDB" id="A0A1H7CWC8"/>
<keyword evidence="3" id="KW-1185">Reference proteome</keyword>
<evidence type="ECO:0000259" key="1">
    <source>
        <dbReference type="Pfam" id="PF00535"/>
    </source>
</evidence>
<evidence type="ECO:0000313" key="2">
    <source>
        <dbReference type="EMBL" id="SEJ93899.1"/>
    </source>
</evidence>
<dbReference type="GO" id="GO:0044010">
    <property type="term" value="P:single-species biofilm formation"/>
    <property type="evidence" value="ECO:0007669"/>
    <property type="project" value="TreeGrafter"/>
</dbReference>
<keyword evidence="2" id="KW-0808">Transferase</keyword>
<dbReference type="SUPFAM" id="SSF53448">
    <property type="entry name" value="Nucleotide-diphospho-sugar transferases"/>
    <property type="match status" value="1"/>
</dbReference>
<feature type="domain" description="Glycosyltransferase 2-like" evidence="1">
    <location>
        <begin position="16"/>
        <end position="137"/>
    </location>
</feature>
<sequence length="304" mass="33894">MEISSNTNRCASQLTAVVTSFNQGEMIQEALKSLLNQTILPDKIIIVDDGSTDEKSLDIIRGLESMVNQVPIMVHRQKNSGVSAARNTGIQLANTTFALVLDGDDKLEPSFVEQALPHIKKSSEIVAVSSWMKTFGVLQSIVCPSGGDIRKFLSHNCCPATHIMRCEAWRKCGGYDETMRTGFEDWDYFLRLLETSPKARIAIVEEALIDYRTVPASSNVRSMDKRLELMKYLMEKHSNAYAKHMVDVMLDLEAISISRLYAWESEMKKQILNSNLSDASKKFMKSPSYGDGGMAAAVRIAARI</sequence>
<reference evidence="3" key="1">
    <citation type="submission" date="2016-10" db="EMBL/GenBank/DDBJ databases">
        <authorList>
            <person name="Varghese N."/>
            <person name="Submissions S."/>
        </authorList>
    </citation>
    <scope>NUCLEOTIDE SEQUENCE [LARGE SCALE GENOMIC DNA]</scope>
    <source>
        <strain evidence="3">DSM 2179</strain>
    </source>
</reference>
<dbReference type="GO" id="GO:0016740">
    <property type="term" value="F:transferase activity"/>
    <property type="evidence" value="ECO:0007669"/>
    <property type="project" value="UniProtKB-KW"/>
</dbReference>
<gene>
    <name evidence="2" type="ORF">SAMN05660742_12645</name>
</gene>
<dbReference type="EMBL" id="FNZK01000026">
    <property type="protein sequence ID" value="SEJ93899.1"/>
    <property type="molecule type" value="Genomic_DNA"/>
</dbReference>
<dbReference type="InterPro" id="IPR050834">
    <property type="entry name" value="Glycosyltransf_2"/>
</dbReference>
<proteinExistence type="predicted"/>
<accession>A0A1H7CWC8</accession>
<dbReference type="Proteomes" id="UP000199662">
    <property type="component" value="Unassembled WGS sequence"/>
</dbReference>
<evidence type="ECO:0000313" key="3">
    <source>
        <dbReference type="Proteomes" id="UP000199662"/>
    </source>
</evidence>
<name>A0A1H7CWC8_9FIRM</name>
<dbReference type="PANTHER" id="PTHR43685:SF2">
    <property type="entry name" value="GLYCOSYLTRANSFERASE 2-LIKE DOMAIN-CONTAINING PROTEIN"/>
    <property type="match status" value="1"/>
</dbReference>
<dbReference type="CDD" id="cd00761">
    <property type="entry name" value="Glyco_tranf_GTA_type"/>
    <property type="match status" value="1"/>
</dbReference>
<dbReference type="STRING" id="84035.SAMN05660742_12645"/>
<dbReference type="InterPro" id="IPR029044">
    <property type="entry name" value="Nucleotide-diphossugar_trans"/>
</dbReference>
<dbReference type="Gene3D" id="3.90.550.10">
    <property type="entry name" value="Spore Coat Polysaccharide Biosynthesis Protein SpsA, Chain A"/>
    <property type="match status" value="1"/>
</dbReference>
<organism evidence="2 3">
    <name type="scientific">Propionispira arboris</name>
    <dbReference type="NCBI Taxonomy" id="84035"/>
    <lineage>
        <taxon>Bacteria</taxon>
        <taxon>Bacillati</taxon>
        <taxon>Bacillota</taxon>
        <taxon>Negativicutes</taxon>
        <taxon>Selenomonadales</taxon>
        <taxon>Selenomonadaceae</taxon>
        <taxon>Propionispira</taxon>
    </lineage>
</organism>
<dbReference type="PANTHER" id="PTHR43685">
    <property type="entry name" value="GLYCOSYLTRANSFERASE"/>
    <property type="match status" value="1"/>
</dbReference>
<dbReference type="Pfam" id="PF00535">
    <property type="entry name" value="Glycos_transf_2"/>
    <property type="match status" value="1"/>
</dbReference>